<keyword evidence="2" id="KW-0560">Oxidoreductase</keyword>
<dbReference type="InterPro" id="IPR044638">
    <property type="entry name" value="ALDH7A1-like"/>
</dbReference>
<dbReference type="InterPro" id="IPR016161">
    <property type="entry name" value="Ald_DH/histidinol_DH"/>
</dbReference>
<protein>
    <submittedName>
        <fullName evidence="5">Aldehyde dehydrogenase</fullName>
    </submittedName>
</protein>
<evidence type="ECO:0000313" key="5">
    <source>
        <dbReference type="EMBL" id="CCO20366.1"/>
    </source>
</evidence>
<dbReference type="RefSeq" id="XP_007508262.1">
    <property type="nucleotide sequence ID" value="XM_007508200.1"/>
</dbReference>
<evidence type="ECO:0000256" key="1">
    <source>
        <dbReference type="ARBA" id="ARBA00009986"/>
    </source>
</evidence>
<feature type="domain" description="Aldehyde dehydrogenase" evidence="4">
    <location>
        <begin position="145"/>
        <end position="541"/>
    </location>
</feature>
<keyword evidence="3" id="KW-0520">NAD</keyword>
<dbReference type="Gene3D" id="3.40.605.10">
    <property type="entry name" value="Aldehyde Dehydrogenase, Chain A, domain 1"/>
    <property type="match status" value="1"/>
</dbReference>
<dbReference type="PANTHER" id="PTHR43521:SF7">
    <property type="entry name" value="DELTA-1-PYRROLINE-5-CARBOXYLATE DEHYDROGENASE 12A1, MITOCHONDRIAL"/>
    <property type="match status" value="1"/>
</dbReference>
<evidence type="ECO:0000256" key="3">
    <source>
        <dbReference type="ARBA" id="ARBA00023027"/>
    </source>
</evidence>
<dbReference type="PROSITE" id="PS00070">
    <property type="entry name" value="ALDEHYDE_DEHYDR_CYS"/>
    <property type="match status" value="1"/>
</dbReference>
<dbReference type="Pfam" id="PF00171">
    <property type="entry name" value="Aldedh"/>
    <property type="match status" value="1"/>
</dbReference>
<dbReference type="eggNOG" id="KOG2451">
    <property type="taxonomic scope" value="Eukaryota"/>
</dbReference>
<dbReference type="PANTHER" id="PTHR43521">
    <property type="entry name" value="ALPHA-AMINOADIPIC SEMIALDEHYDE DEHYDROGENASE"/>
    <property type="match status" value="1"/>
</dbReference>
<evidence type="ECO:0000259" key="4">
    <source>
        <dbReference type="Pfam" id="PF00171"/>
    </source>
</evidence>
<dbReference type="InterPro" id="IPR015590">
    <property type="entry name" value="Aldehyde_DH_dom"/>
</dbReference>
<dbReference type="AlphaFoldDB" id="K8EQQ5"/>
<accession>K8EQQ5</accession>
<dbReference type="SUPFAM" id="SSF53720">
    <property type="entry name" value="ALDH-like"/>
    <property type="match status" value="1"/>
</dbReference>
<dbReference type="EMBL" id="FO082262">
    <property type="protein sequence ID" value="CCO20366.1"/>
    <property type="molecule type" value="Genomic_DNA"/>
</dbReference>
<dbReference type="InterPro" id="IPR016160">
    <property type="entry name" value="Ald_DH_CS_CYS"/>
</dbReference>
<sequence length="584" mass="65467">MSIIYHGIKRAPKMGYLAMQKKLLMQEMVRKSSSGTSSLRTETNAFEETFFIPRENWATVEPETMSNAIPAIASCIVDGQFALSAKKEYKTFPDPMDKNQDSFLLVPEITREELGHFLQSRVAKTPKSGAHNAFKHPERYLKYGDVTMKLAEALRDASNVTYFAKLIQRVAPKSYAQAEAEVVVTRKFLENFTGDNVRFLSRGFSVPGDHTGQTSFGYRWPYGKVCIITPFNFPLEIPVLQLLGALYMGNRVLLHVDSRVSIVMEQFLRLMHACGMPTEDVDLIHCDGQIMGELLEQLQPRMTLFTGSQGVAERLALQLKGRVKLEDAGFDWKILGPDAKEEELQFTAYQCDQDAYACSGQKCSAQSILFAHANWMRLGVCDAMASLAKKRNLTDLTVGPVLTKTTEQMLTHVRQILSQIEGSKVLFGGKELQNHNIPERYGAIEPTAVFVPLKEMMKTRDNFELVTTEIFGPFQIVVEYDDSTLPDVLKAMEKMENHLTAAIVSNDVDFRRKVLSETVNGTTYVGNRARTTGAPQNHWFGPAGDPRAGGIGTKEAIQLVWSSHREVIVDDNESKKNWTQPAQS</sequence>
<evidence type="ECO:0000313" key="6">
    <source>
        <dbReference type="Proteomes" id="UP000198341"/>
    </source>
</evidence>
<dbReference type="OrthoDB" id="440325at2759"/>
<keyword evidence="6" id="KW-1185">Reference proteome</keyword>
<reference evidence="5 6" key="1">
    <citation type="submission" date="2011-10" db="EMBL/GenBank/DDBJ databases">
        <authorList>
            <person name="Genoscope - CEA"/>
        </authorList>
    </citation>
    <scope>NUCLEOTIDE SEQUENCE [LARGE SCALE GENOMIC DNA]</scope>
    <source>
        <strain evidence="5 6">RCC 1105</strain>
    </source>
</reference>
<dbReference type="STRING" id="41875.K8EQQ5"/>
<proteinExistence type="inferred from homology"/>
<dbReference type="Gene3D" id="3.40.309.10">
    <property type="entry name" value="Aldehyde Dehydrogenase, Chain A, domain 2"/>
    <property type="match status" value="1"/>
</dbReference>
<dbReference type="Proteomes" id="UP000198341">
    <property type="component" value="Chromosome 17"/>
</dbReference>
<dbReference type="InterPro" id="IPR016162">
    <property type="entry name" value="Ald_DH_N"/>
</dbReference>
<dbReference type="KEGG" id="bpg:Bathy17g00970"/>
<gene>
    <name evidence="5" type="ordered locus">Bathy17g00970</name>
</gene>
<organism evidence="5 6">
    <name type="scientific">Bathycoccus prasinos</name>
    <dbReference type="NCBI Taxonomy" id="41875"/>
    <lineage>
        <taxon>Eukaryota</taxon>
        <taxon>Viridiplantae</taxon>
        <taxon>Chlorophyta</taxon>
        <taxon>Mamiellophyceae</taxon>
        <taxon>Mamiellales</taxon>
        <taxon>Bathycoccaceae</taxon>
        <taxon>Bathycoccus</taxon>
    </lineage>
</organism>
<dbReference type="GeneID" id="19011080"/>
<name>K8EQQ5_9CHLO</name>
<comment type="similarity">
    <text evidence="1">Belongs to the aldehyde dehydrogenase family.</text>
</comment>
<evidence type="ECO:0000256" key="2">
    <source>
        <dbReference type="ARBA" id="ARBA00023002"/>
    </source>
</evidence>
<dbReference type="InterPro" id="IPR016163">
    <property type="entry name" value="Ald_DH_C"/>
</dbReference>
<dbReference type="GO" id="GO:0004029">
    <property type="term" value="F:aldehyde dehydrogenase (NAD+) activity"/>
    <property type="evidence" value="ECO:0007669"/>
    <property type="project" value="InterPro"/>
</dbReference>
<dbReference type="FunFam" id="3.40.605.10:FF:000019">
    <property type="entry name" value="probable aldehyde dehydrogenase"/>
    <property type="match status" value="1"/>
</dbReference>